<dbReference type="PROSITE" id="PS50181">
    <property type="entry name" value="FBOX"/>
    <property type="match status" value="1"/>
</dbReference>
<reference evidence="2 3" key="1">
    <citation type="submission" date="2020-06" db="EMBL/GenBank/DDBJ databases">
        <authorList>
            <person name="Li R."/>
            <person name="Bekaert M."/>
        </authorList>
    </citation>
    <scope>NUCLEOTIDE SEQUENCE [LARGE SCALE GENOMIC DNA]</scope>
    <source>
        <strain evidence="3">wild</strain>
    </source>
</reference>
<dbReference type="InterPro" id="IPR001810">
    <property type="entry name" value="F-box_dom"/>
</dbReference>
<dbReference type="InterPro" id="IPR036047">
    <property type="entry name" value="F-box-like_dom_sf"/>
</dbReference>
<dbReference type="PANTHER" id="PTHR20872:SF1">
    <property type="entry name" value="F-BOX DOMAIN-CONTAINING PROTEIN"/>
    <property type="match status" value="1"/>
</dbReference>
<dbReference type="Gene3D" id="1.20.1280.50">
    <property type="match status" value="1"/>
</dbReference>
<name>A0A6J8D472_MYTCO</name>
<feature type="domain" description="F-box" evidence="1">
    <location>
        <begin position="220"/>
        <end position="266"/>
    </location>
</feature>
<dbReference type="Pfam" id="PF12937">
    <property type="entry name" value="F-box-like"/>
    <property type="match status" value="1"/>
</dbReference>
<dbReference type="AlphaFoldDB" id="A0A6J8D472"/>
<sequence length="699" mass="81225">MDAIDNDKNCKILWGHLKDMNSTTKQEIDILTHEGKVLINKNDIANCLNDHFSTVDEKLISNPHKRFKSEKINNYVKSKINDDAKFSLYTVTNDEVLQALKNLDITKSTGTDGFGPRILKLSTSILSDCIDIHYWSGLKLYFDQLHKQICREECKECLYLVITQESMDEEKENVMQCNGNDINVDDVKYKESSSLKEGEIDLQNHYESNEEVIDEEENLKLLITDLPMEVIVHIYDFLSLSSRYNASMACHILYEAFNHPKLWHEQRLMINGDVLNNGSKYFGNCTRTVPNKTKHLIAKFGKYFQFLTIQVYGHLGKLHEWAPVLLELSQQCRLEKLTLVVGKMTTVSDLLGRPPLKKDMEILLSFIQNAFRIKHLDIKSWPLFPETMFLDDQNIFKALMKNKKLKELEQLDLFWPYTHLMWSERQPILPDSNMVLELIKYLGNLKKLGLRSTMLSDALLEELALSGRSSKINLIRIFVTYAKGKPEYQIPNIKSLSWKRLTDISPDFHVECHVMPRLPSIELGNMLTLDCPLSKITFLQWSRIDDQLIESIVNKFNQTLKTFEVYCDFKDYDEALIRMVAECKFLENLVIKSCSTHCVNVETIKKLAFWRGTRWVTFQFDEKNISFIDKPHSIEEDTVVAQNENGEYFLVGMHQFHAEPEGKERRMKCQELKDSLAVILGQKFISRNKAIIIDRNTTV</sequence>
<organism evidence="2 3">
    <name type="scientific">Mytilus coruscus</name>
    <name type="common">Sea mussel</name>
    <dbReference type="NCBI Taxonomy" id="42192"/>
    <lineage>
        <taxon>Eukaryota</taxon>
        <taxon>Metazoa</taxon>
        <taxon>Spiralia</taxon>
        <taxon>Lophotrochozoa</taxon>
        <taxon>Mollusca</taxon>
        <taxon>Bivalvia</taxon>
        <taxon>Autobranchia</taxon>
        <taxon>Pteriomorphia</taxon>
        <taxon>Mytilida</taxon>
        <taxon>Mytiloidea</taxon>
        <taxon>Mytilidae</taxon>
        <taxon>Mytilinae</taxon>
        <taxon>Mytilus</taxon>
    </lineage>
</organism>
<dbReference type="Gene3D" id="3.80.10.10">
    <property type="entry name" value="Ribonuclease Inhibitor"/>
    <property type="match status" value="1"/>
</dbReference>
<proteinExistence type="predicted"/>
<protein>
    <recommendedName>
        <fullName evidence="1">F-box domain-containing protein</fullName>
    </recommendedName>
</protein>
<gene>
    <name evidence="2" type="ORF">MCOR_36410</name>
</gene>
<evidence type="ECO:0000259" key="1">
    <source>
        <dbReference type="PROSITE" id="PS50181"/>
    </source>
</evidence>
<dbReference type="EMBL" id="CACVKT020006498">
    <property type="protein sequence ID" value="CAC5402471.1"/>
    <property type="molecule type" value="Genomic_DNA"/>
</dbReference>
<dbReference type="Proteomes" id="UP000507470">
    <property type="component" value="Unassembled WGS sequence"/>
</dbReference>
<dbReference type="PANTHER" id="PTHR20872">
    <property type="match status" value="1"/>
</dbReference>
<dbReference type="SUPFAM" id="SSF81383">
    <property type="entry name" value="F-box domain"/>
    <property type="match status" value="1"/>
</dbReference>
<dbReference type="OrthoDB" id="9974792at2759"/>
<evidence type="ECO:0000313" key="2">
    <source>
        <dbReference type="EMBL" id="CAC5402471.1"/>
    </source>
</evidence>
<dbReference type="InterPro" id="IPR032675">
    <property type="entry name" value="LRR_dom_sf"/>
</dbReference>
<accession>A0A6J8D472</accession>
<keyword evidence="3" id="KW-1185">Reference proteome</keyword>
<evidence type="ECO:0000313" key="3">
    <source>
        <dbReference type="Proteomes" id="UP000507470"/>
    </source>
</evidence>